<evidence type="ECO:0000256" key="7">
    <source>
        <dbReference type="ARBA" id="ARBA00023136"/>
    </source>
</evidence>
<dbReference type="Gene3D" id="3.40.1380.10">
    <property type="match status" value="1"/>
</dbReference>
<dbReference type="EMBL" id="CP047224">
    <property type="protein sequence ID" value="QHD65286.1"/>
    <property type="molecule type" value="Genomic_DNA"/>
</dbReference>
<dbReference type="PANTHER" id="PTHR11693">
    <property type="entry name" value="ATP SYNTHASE GAMMA CHAIN"/>
    <property type="match status" value="1"/>
</dbReference>
<evidence type="ECO:0000313" key="11">
    <source>
        <dbReference type="Proteomes" id="UP000464912"/>
    </source>
</evidence>
<dbReference type="InterPro" id="IPR000131">
    <property type="entry name" value="ATP_synth_F1_gsu"/>
</dbReference>
<evidence type="ECO:0000256" key="2">
    <source>
        <dbReference type="ARBA" id="ARBA00004170"/>
    </source>
</evidence>
<keyword evidence="6" id="KW-0406">Ion transport</keyword>
<gene>
    <name evidence="10" type="ORF">GP480_02390</name>
</gene>
<dbReference type="GO" id="GO:0046933">
    <property type="term" value="F:proton-transporting ATP synthase activity, rotational mechanism"/>
    <property type="evidence" value="ECO:0007669"/>
    <property type="project" value="InterPro"/>
</dbReference>
<keyword evidence="5" id="KW-0375">Hydrogen ion transport</keyword>
<comment type="similarity">
    <text evidence="3">Belongs to the ATPase gamma chain family.</text>
</comment>
<dbReference type="AlphaFoldDB" id="A0A6P1GA20"/>
<dbReference type="CDD" id="cd12151">
    <property type="entry name" value="F1-ATPase_gamma"/>
    <property type="match status" value="1"/>
</dbReference>
<evidence type="ECO:0000256" key="1">
    <source>
        <dbReference type="ARBA" id="ARBA00003456"/>
    </source>
</evidence>
<evidence type="ECO:0000256" key="6">
    <source>
        <dbReference type="ARBA" id="ARBA00023065"/>
    </source>
</evidence>
<dbReference type="Proteomes" id="UP000464912">
    <property type="component" value="Chromosome"/>
</dbReference>
<reference evidence="10 11" key="2">
    <citation type="journal article" date="2020" name="MBio">
        <title>Isolation and Molecular Analysis of a Novel Neorickettsia Species That Causes Potomac Horse Fever.</title>
        <authorList>
            <person name="Teymournejad O."/>
            <person name="Lin M."/>
            <person name="Bekebrede H."/>
            <person name="Kamr A."/>
            <person name="Toribio R.E."/>
            <person name="Arroyo L.G."/>
            <person name="Baird J.D."/>
            <person name="Rikihisa Y."/>
        </authorList>
    </citation>
    <scope>NUCLEOTIDE SEQUENCE [LARGE SCALE GENOMIC DNA]</scope>
    <source>
        <strain evidence="10 11">Fin17</strain>
    </source>
</reference>
<keyword evidence="7" id="KW-0472">Membrane</keyword>
<name>A0A6P1GA20_9RICK</name>
<comment type="subcellular location">
    <subcellularLocation>
        <location evidence="2">Membrane</location>
        <topology evidence="2">Peripheral membrane protein</topology>
    </subcellularLocation>
</comment>
<dbReference type="GO" id="GO:0045259">
    <property type="term" value="C:proton-transporting ATP synthase complex"/>
    <property type="evidence" value="ECO:0007669"/>
    <property type="project" value="UniProtKB-KW"/>
</dbReference>
<keyword evidence="4" id="KW-0813">Transport</keyword>
<organism evidence="10 11">
    <name type="scientific">Neorickettsia findlayensis</name>
    <dbReference type="NCBI Taxonomy" id="2686014"/>
    <lineage>
        <taxon>Bacteria</taxon>
        <taxon>Pseudomonadati</taxon>
        <taxon>Pseudomonadota</taxon>
        <taxon>Alphaproteobacteria</taxon>
        <taxon>Rickettsiales</taxon>
        <taxon>Anaplasmataceae</taxon>
        <taxon>Neorickettsia</taxon>
    </lineage>
</organism>
<sequence length="270" mass="30461">MSDLKSLLLRINSVNSTKKITRVMQMIATSKLKQARTSLVAARRYRDEVLRSLEIFGKFREEVSSSDVPAQGDVLVAFSADRGLCGGYNSSLIRHLRSLADEFKDSGATFYFIGKKISFFAEQFPSARTNTSGSEGVDFYFFNKLVTSLGSKAVFRCLYTKCESAMNMHSVLLRIPAASDFLFHDVCTSHLEPEHKKLFTYLYVQYVCAQLYVCLREAKVSENMSRMLAMDGATKNAQEVGDKLRRRYNSARQEKITKELIEVVSGAEVI</sequence>
<protein>
    <submittedName>
        <fullName evidence="10">F0F1 ATP synthase subunit gamma</fullName>
    </submittedName>
</protein>
<evidence type="ECO:0000313" key="10">
    <source>
        <dbReference type="EMBL" id="QHD65286.1"/>
    </source>
</evidence>
<evidence type="ECO:0000256" key="3">
    <source>
        <dbReference type="ARBA" id="ARBA00007681"/>
    </source>
</evidence>
<dbReference type="Gene3D" id="1.10.287.80">
    <property type="entry name" value="ATP synthase, gamma subunit, helix hairpin domain"/>
    <property type="match status" value="1"/>
</dbReference>
<dbReference type="PRINTS" id="PR00126">
    <property type="entry name" value="ATPASEGAMMA"/>
</dbReference>
<evidence type="ECO:0000256" key="9">
    <source>
        <dbReference type="ARBA" id="ARBA00023310"/>
    </source>
</evidence>
<proteinExistence type="inferred from homology"/>
<dbReference type="KEGG" id="nef:GP480_02390"/>
<keyword evidence="8" id="KW-0139">CF(1)</keyword>
<dbReference type="InterPro" id="IPR035968">
    <property type="entry name" value="ATP_synth_F1_ATPase_gsu"/>
</dbReference>
<comment type="function">
    <text evidence="1">Produces ATP from ADP in the presence of a proton gradient across the membrane. The gamma chain is believed to be important in regulating ATPase activity and the flow of protons through the CF(0) complex.</text>
</comment>
<dbReference type="Pfam" id="PF00231">
    <property type="entry name" value="ATP-synt"/>
    <property type="match status" value="1"/>
</dbReference>
<evidence type="ECO:0000256" key="5">
    <source>
        <dbReference type="ARBA" id="ARBA00022781"/>
    </source>
</evidence>
<evidence type="ECO:0000256" key="4">
    <source>
        <dbReference type="ARBA" id="ARBA00022448"/>
    </source>
</evidence>
<keyword evidence="9" id="KW-0066">ATP synthesis</keyword>
<dbReference type="SUPFAM" id="SSF52943">
    <property type="entry name" value="ATP synthase (F1-ATPase), gamma subunit"/>
    <property type="match status" value="1"/>
</dbReference>
<evidence type="ECO:0000256" key="8">
    <source>
        <dbReference type="ARBA" id="ARBA00023196"/>
    </source>
</evidence>
<dbReference type="PANTHER" id="PTHR11693:SF22">
    <property type="entry name" value="ATP SYNTHASE SUBUNIT GAMMA, MITOCHONDRIAL"/>
    <property type="match status" value="1"/>
</dbReference>
<reference evidence="10 11" key="1">
    <citation type="journal article" date="2020" name="MBio">
        <title>Erratum for Teymournejad et al., 'Isolation and Molecular Analysis of a Novel Neorickettsia Species That Causes Potomac Horse Fever'.</title>
        <authorList>
            <person name="Teymournejad O."/>
            <person name="Lin M."/>
            <person name="Bekebrede H."/>
            <person name="Kamr A."/>
            <person name="Toribio R.E."/>
            <person name="Arroyo L.G."/>
            <person name="Baird J.D."/>
            <person name="Rikihisa Y."/>
        </authorList>
    </citation>
    <scope>NUCLEOTIDE SEQUENCE [LARGE SCALE GENOMIC DNA]</scope>
    <source>
        <strain evidence="10 11">Fin17</strain>
    </source>
</reference>
<keyword evidence="11" id="KW-1185">Reference proteome</keyword>
<accession>A0A6P1GA20</accession>